<feature type="domain" description="TonB-dependent receptor plug" evidence="6">
    <location>
        <begin position="58"/>
        <end position="167"/>
    </location>
</feature>
<dbReference type="PANTHER" id="PTHR40980">
    <property type="entry name" value="PLUG DOMAIN-CONTAINING PROTEIN"/>
    <property type="match status" value="1"/>
</dbReference>
<reference evidence="8 9" key="1">
    <citation type="submission" date="2017-08" db="EMBL/GenBank/DDBJ databases">
        <title>Infants hospitalized years apart are colonized by the same room-sourced microbial strains.</title>
        <authorList>
            <person name="Brooks B."/>
            <person name="Olm M.R."/>
            <person name="Firek B.A."/>
            <person name="Baker R."/>
            <person name="Thomas B.C."/>
            <person name="Morowitz M.J."/>
            <person name="Banfield J.F."/>
        </authorList>
    </citation>
    <scope>NUCLEOTIDE SEQUENCE [LARGE SCALE GENOMIC DNA]</scope>
    <source>
        <strain evidence="8">S2_018_000_R3_110</strain>
    </source>
</reference>
<dbReference type="Gene3D" id="2.170.130.10">
    <property type="entry name" value="TonB-dependent receptor, plug domain"/>
    <property type="match status" value="1"/>
</dbReference>
<dbReference type="InterPro" id="IPR037066">
    <property type="entry name" value="Plug_dom_sf"/>
</dbReference>
<evidence type="ECO:0000256" key="3">
    <source>
        <dbReference type="ARBA" id="ARBA00023237"/>
    </source>
</evidence>
<evidence type="ECO:0000256" key="1">
    <source>
        <dbReference type="ARBA" id="ARBA00004442"/>
    </source>
</evidence>
<evidence type="ECO:0000259" key="6">
    <source>
        <dbReference type="Pfam" id="PF07715"/>
    </source>
</evidence>
<evidence type="ECO:0000313" key="8">
    <source>
        <dbReference type="EMBL" id="PZO79034.1"/>
    </source>
</evidence>
<feature type="signal peptide" evidence="5">
    <location>
        <begin position="1"/>
        <end position="28"/>
    </location>
</feature>
<feature type="chain" id="PRO_5016082952" evidence="5">
    <location>
        <begin position="29"/>
        <end position="882"/>
    </location>
</feature>
<proteinExistence type="predicted"/>
<dbReference type="Proteomes" id="UP000248614">
    <property type="component" value="Unassembled WGS sequence"/>
</dbReference>
<evidence type="ECO:0000256" key="4">
    <source>
        <dbReference type="SAM" id="MobiDB-lite"/>
    </source>
</evidence>
<keyword evidence="2" id="KW-0472">Membrane</keyword>
<dbReference type="InterPro" id="IPR010104">
    <property type="entry name" value="TonB_rcpt_bac"/>
</dbReference>
<organism evidence="8 9">
    <name type="scientific">Sphingomonas hengshuiensis</name>
    <dbReference type="NCBI Taxonomy" id="1609977"/>
    <lineage>
        <taxon>Bacteria</taxon>
        <taxon>Pseudomonadati</taxon>
        <taxon>Pseudomonadota</taxon>
        <taxon>Alphaproteobacteria</taxon>
        <taxon>Sphingomonadales</taxon>
        <taxon>Sphingomonadaceae</taxon>
        <taxon>Sphingomonas</taxon>
    </lineage>
</organism>
<name>A0A2W4Z9V3_9SPHN</name>
<evidence type="ECO:0000256" key="2">
    <source>
        <dbReference type="ARBA" id="ARBA00023136"/>
    </source>
</evidence>
<keyword evidence="3" id="KW-0998">Cell outer membrane</keyword>
<dbReference type="NCBIfam" id="TIGR01782">
    <property type="entry name" value="TonB-Xanth-Caul"/>
    <property type="match status" value="1"/>
</dbReference>
<comment type="subcellular location">
    <subcellularLocation>
        <location evidence="1">Cell outer membrane</location>
    </subcellularLocation>
</comment>
<dbReference type="AlphaFoldDB" id="A0A2W4Z9V3"/>
<dbReference type="Gene3D" id="2.40.170.20">
    <property type="entry name" value="TonB-dependent receptor, beta-barrel domain"/>
    <property type="match status" value="1"/>
</dbReference>
<comment type="caution">
    <text evidence="8">The sequence shown here is derived from an EMBL/GenBank/DDBJ whole genome shotgun (WGS) entry which is preliminary data.</text>
</comment>
<dbReference type="InterPro" id="IPR041700">
    <property type="entry name" value="OMP_b-brl_3"/>
</dbReference>
<evidence type="ECO:0000313" key="9">
    <source>
        <dbReference type="Proteomes" id="UP000248614"/>
    </source>
</evidence>
<protein>
    <submittedName>
        <fullName evidence="8">TonB-dependent receptor</fullName>
    </submittedName>
</protein>
<evidence type="ECO:0000259" key="7">
    <source>
        <dbReference type="Pfam" id="PF14905"/>
    </source>
</evidence>
<dbReference type="PANTHER" id="PTHR40980:SF4">
    <property type="entry name" value="TONB-DEPENDENT RECEPTOR-LIKE BETA-BARREL DOMAIN-CONTAINING PROTEIN"/>
    <property type="match status" value="1"/>
</dbReference>
<dbReference type="Pfam" id="PF07715">
    <property type="entry name" value="Plug"/>
    <property type="match status" value="1"/>
</dbReference>
<feature type="region of interest" description="Disordered" evidence="4">
    <location>
        <begin position="646"/>
        <end position="668"/>
    </location>
</feature>
<keyword evidence="8" id="KW-0675">Receptor</keyword>
<feature type="domain" description="Outer membrane protein beta-barrel" evidence="7">
    <location>
        <begin position="539"/>
        <end position="735"/>
    </location>
</feature>
<dbReference type="EMBL" id="QFNF01000009">
    <property type="protein sequence ID" value="PZO79034.1"/>
    <property type="molecule type" value="Genomic_DNA"/>
</dbReference>
<accession>A0A2W4Z9V3</accession>
<evidence type="ECO:0000256" key="5">
    <source>
        <dbReference type="SAM" id="SignalP"/>
    </source>
</evidence>
<gene>
    <name evidence="8" type="ORF">DI632_05370</name>
</gene>
<dbReference type="InterPro" id="IPR036942">
    <property type="entry name" value="Beta-barrel_TonB_sf"/>
</dbReference>
<sequence length="882" mass="97013">MTMFPRARRARLSGCASVLLSVAGPAFAADPAPRDETDASDPQSDIIVTAERAAATRKEQAPVVVDSIVYDDVETIAADGNIAEQLRLLPGISTVDEGDAPRFVTIRGISPDLNQTTIDGITLASIGNDGEGSRMINLQIIPSEVSQRTEVFKTFTAEQDGAAIGGIVNIVTRSPLDLKRRYAMLDGYGSYQSFRGPDGRNTIGGSAQHWGGGAKGVFADRFGPDGQFGILLSARYQSRTRNSAKWWQPAKNYFNESGRPLPGPEAEGWDGRAVPADHSYGSYTNRLRTAGSSAKLEWQANDRIRASLLGFGYRLWESSTMNKNDFYTRATVIGRTPTGGRSQVNSIYSRYRYDTWDKKTFGGIGTIDWRGDTSRLGVRGGYTRAIYDNVQPYVGVRTYPPRLFLDWEDGSDATGGIPRVTGLSDPAAPFASVYRLSTANITERSARQGLADLRVDYAWNTEADDRGFGVATGVEFRRLDLSRDLDVTTYRLGRVMTDYMVDPGYVPVGSITAFPWVDYRRAQDTLWPQLTLDAGRTEYQARASDYRYVERLWTPYVSVHHATDRTRLVAGLRYDDIGFSAFQPVIRDGVVQPGQTRAQGGYAYLLPSFAADHDLGGGTKLRFAYSRTLGRPTPGDIAQPETVTCGEDDQEAGGPECSVRRGNPGLRPRRSDNLDVGAEYYFGKQGVIGIAAFAKWIKDDIFVLRSLEQIDDTLFAVRQPMNADSSRLYGVEFQIAERDVDILGRKVDPFFNVTLLDGQMRVVGEDTGTRTVDRLMYQPDVTAAAGATVRLPEIAGAIRGTVSHRSSSLTALGAAPKDDGGRAGLTVVNAALWHKVLPHVTFKYEINNLFDDQPKFLVGNRLQYVSEIDNYGRSAFFHIVLN</sequence>
<dbReference type="InterPro" id="IPR012910">
    <property type="entry name" value="Plug_dom"/>
</dbReference>
<dbReference type="GO" id="GO:0009279">
    <property type="term" value="C:cell outer membrane"/>
    <property type="evidence" value="ECO:0007669"/>
    <property type="project" value="UniProtKB-SubCell"/>
</dbReference>
<dbReference type="Pfam" id="PF14905">
    <property type="entry name" value="OMP_b-brl_3"/>
    <property type="match status" value="1"/>
</dbReference>
<dbReference type="SUPFAM" id="SSF56935">
    <property type="entry name" value="Porins"/>
    <property type="match status" value="1"/>
</dbReference>
<keyword evidence="5" id="KW-0732">Signal</keyword>